<protein>
    <recommendedName>
        <fullName evidence="4">CarboxypepD_reg-like domain-containing protein</fullName>
    </recommendedName>
</protein>
<evidence type="ECO:0000256" key="1">
    <source>
        <dbReference type="SAM" id="Coils"/>
    </source>
</evidence>
<dbReference type="RefSeq" id="WP_089753071.1">
    <property type="nucleotide sequence ID" value="NZ_FNKL01000001.1"/>
</dbReference>
<reference evidence="3" key="1">
    <citation type="submission" date="2016-10" db="EMBL/GenBank/DDBJ databases">
        <authorList>
            <person name="Varghese N."/>
            <person name="Submissions S."/>
        </authorList>
    </citation>
    <scope>NUCLEOTIDE SEQUENCE [LARGE SCALE GENOMIC DNA]</scope>
    <source>
        <strain evidence="3">DSM 17072</strain>
    </source>
</reference>
<keyword evidence="1" id="KW-0175">Coiled coil</keyword>
<proteinExistence type="predicted"/>
<gene>
    <name evidence="2" type="ORF">SAMN05421664_0365</name>
</gene>
<organism evidence="2 3">
    <name type="scientific">Chryseobacterium soldanellicola</name>
    <dbReference type="NCBI Taxonomy" id="311333"/>
    <lineage>
        <taxon>Bacteria</taxon>
        <taxon>Pseudomonadati</taxon>
        <taxon>Bacteroidota</taxon>
        <taxon>Flavobacteriia</taxon>
        <taxon>Flavobacteriales</taxon>
        <taxon>Weeksellaceae</taxon>
        <taxon>Chryseobacterium group</taxon>
        <taxon>Chryseobacterium</taxon>
    </lineage>
</organism>
<accession>A0A1H0XYM9</accession>
<feature type="coiled-coil region" evidence="1">
    <location>
        <begin position="324"/>
        <end position="352"/>
    </location>
</feature>
<dbReference type="AlphaFoldDB" id="A0A1H0XYM9"/>
<evidence type="ECO:0000313" key="2">
    <source>
        <dbReference type="EMBL" id="SDQ07980.1"/>
    </source>
</evidence>
<sequence length="809" mass="94985">MKRVLLFIFFLMFIFGFSQSKIKVVDDADKTPVSGAKVFCNDMLLGETDAQGVLEFKTKCRSITVEANKFQKETSLVESNMTVSLLKKSSKTTSIEEIIIQDKSDPRALEILKKVNQLFKENSPKSLPSYTYKSYEKISLDIDEDSISQFTEFFENSDLFKKKRKKDSLNNISARKIFSNSKLFLWERAQEFLYSKKFGEKINILDNRISGLKQPIYEMIALQQSNRDKIPNQIKQENRGLYRFFLTDTIELDGRKNFVIRFREVNYKKPDKKRKYNGAIYIDTETYGIKKIENFSKTKNDGIITSTWIFYNSKWFLAHEKVKLKMSNMAMEEEEKDKKNLSEEERKQERKDKKSFGTYAFLTSKYFDFQSPVEENASDFKGYTFAVKNADGKTLDQYRTEPLTAREKNTYTTIDSLGKIYNIDSKARVLTGLINGQIRVGAVDFAVDEIVNYNLYEGFRVGLKAKLNETFNPYISPDYYFAYGFKDDRWKYGVGLDIKTTLDKNEFFRVEYYNDVTSSGEFYRRLWNFKMRMMNYGNNINNDKYFHYRGASVSYLNDISNGLTLVFAAKRNYEEAMFDYQFKNKGPAFENFNTLFTLKYSPNSTNIMTPQGKSIIDQKYPELYFNYEQSFKVFGGDFNYTRFDALFVHNFKSMLGTTGVRLYGGMVFGDAPIWKNFTMNGLASPKRDFNFNLTSFLGFATLEGGKFYNDKFIAYYLTHKLPWYFKSFGQNISSFDFVLRGTIGDMTHPEYHQFQFRKLDHLYQEVGLEWTNFLSSYFNLGLFYRVGYYTTPNFKQNFAIQFKLKLLEF</sequence>
<evidence type="ECO:0008006" key="4">
    <source>
        <dbReference type="Google" id="ProtNLM"/>
    </source>
</evidence>
<keyword evidence="3" id="KW-1185">Reference proteome</keyword>
<dbReference type="Proteomes" id="UP000199627">
    <property type="component" value="Unassembled WGS sequence"/>
</dbReference>
<dbReference type="EMBL" id="FNKL01000001">
    <property type="protein sequence ID" value="SDQ07980.1"/>
    <property type="molecule type" value="Genomic_DNA"/>
</dbReference>
<dbReference type="STRING" id="311333.SAMN05421664_0365"/>
<name>A0A1H0XYM9_9FLAO</name>
<dbReference type="OrthoDB" id="604691at2"/>
<evidence type="ECO:0000313" key="3">
    <source>
        <dbReference type="Proteomes" id="UP000199627"/>
    </source>
</evidence>